<evidence type="ECO:0000313" key="2">
    <source>
        <dbReference type="EMBL" id="NEZ46437.1"/>
    </source>
</evidence>
<feature type="transmembrane region" description="Helical" evidence="1">
    <location>
        <begin position="126"/>
        <end position="146"/>
    </location>
</feature>
<keyword evidence="1" id="KW-1133">Transmembrane helix</keyword>
<dbReference type="Pfam" id="PF13687">
    <property type="entry name" value="DUF4153"/>
    <property type="match status" value="1"/>
</dbReference>
<accession>A0A6M0R9I9</accession>
<evidence type="ECO:0000313" key="3">
    <source>
        <dbReference type="Proteomes" id="UP000473885"/>
    </source>
</evidence>
<feature type="transmembrane region" description="Helical" evidence="1">
    <location>
        <begin position="16"/>
        <end position="36"/>
    </location>
</feature>
<feature type="transmembrane region" description="Helical" evidence="1">
    <location>
        <begin position="48"/>
        <end position="74"/>
    </location>
</feature>
<sequence>MFYYYFFLQKLNFTSITRYVGLSVAFYIGFLFIPYIKREKQFEMHIIRVFTSLFATAIYSVVLFIGLALSLFTINKLLGVNIRASIYYDTLSVVWLMFFPCYFLSNIPFINEKFKEEDYPRGLKILILYIIIPLIFIYTIILYIYFGKIIITRQWPTGLVSHLVLWYSILVVGVLFFVTPIKNGISWIRKFMIYMPIIIVPIMMTMFASMGIRVKAYGITENRYYVIILGIWVLGVMLYYIFSKHVKNLNLTIALFIIIIVSVVGPFSSYSISKYSQNNRLKKILVKNNMLQNEKIKKAPTTISQKDKSEIISIVGYFNNNHNIQDIKYVPKNFKIKDMKSMFGFNYEEILNYQEEFIHFVKNPSDKSININGYDYLFDFTNYYEENAITNNDIKVIYDTKSSILIVRLKEKEMYKKDLTVFLDELIKKYGSSIKNDIISSEDMIFVEENNKIKIKFVFNNVSARKDYSTNNIRDKNLQFYMLVKIKR</sequence>
<proteinExistence type="predicted"/>
<reference evidence="2 3" key="1">
    <citation type="submission" date="2019-04" db="EMBL/GenBank/DDBJ databases">
        <title>Genome sequencing of Clostridium botulinum Groups I-IV and Clostridium butyricum.</title>
        <authorList>
            <person name="Brunt J."/>
            <person name="Van Vliet A.H.M."/>
            <person name="Stringer S.C."/>
            <person name="Carter A.T."/>
            <person name="Peck M.W."/>
        </authorList>
    </citation>
    <scope>NUCLEOTIDE SEQUENCE [LARGE SCALE GENOMIC DNA]</scope>
    <source>
        <strain evidence="2 3">IFR 18/094</strain>
    </source>
</reference>
<name>A0A6M0R9I9_9CLOT</name>
<keyword evidence="3" id="KW-1185">Reference proteome</keyword>
<dbReference type="Proteomes" id="UP000473885">
    <property type="component" value="Unassembled WGS sequence"/>
</dbReference>
<dbReference type="AlphaFoldDB" id="A0A6M0R9I9"/>
<feature type="transmembrane region" description="Helical" evidence="1">
    <location>
        <begin position="86"/>
        <end position="105"/>
    </location>
</feature>
<protein>
    <submittedName>
        <fullName evidence="2">DUF4153 domain-containing protein</fullName>
    </submittedName>
</protein>
<feature type="transmembrane region" description="Helical" evidence="1">
    <location>
        <begin position="191"/>
        <end position="212"/>
    </location>
</feature>
<keyword evidence="1" id="KW-0812">Transmembrane</keyword>
<feature type="transmembrane region" description="Helical" evidence="1">
    <location>
        <begin position="249"/>
        <end position="272"/>
    </location>
</feature>
<keyword evidence="1" id="KW-0472">Membrane</keyword>
<gene>
    <name evidence="2" type="ORF">FDF74_04310</name>
</gene>
<evidence type="ECO:0000256" key="1">
    <source>
        <dbReference type="SAM" id="Phobius"/>
    </source>
</evidence>
<organism evidence="2 3">
    <name type="scientific">Clostridium niameyense</name>
    <dbReference type="NCBI Taxonomy" id="1622073"/>
    <lineage>
        <taxon>Bacteria</taxon>
        <taxon>Bacillati</taxon>
        <taxon>Bacillota</taxon>
        <taxon>Clostridia</taxon>
        <taxon>Eubacteriales</taxon>
        <taxon>Clostridiaceae</taxon>
        <taxon>Clostridium</taxon>
    </lineage>
</organism>
<feature type="transmembrane region" description="Helical" evidence="1">
    <location>
        <begin position="224"/>
        <end position="242"/>
    </location>
</feature>
<dbReference type="EMBL" id="SXDP01000002">
    <property type="protein sequence ID" value="NEZ46437.1"/>
    <property type="molecule type" value="Genomic_DNA"/>
</dbReference>
<dbReference type="InterPro" id="IPR025291">
    <property type="entry name" value="DUF4153"/>
</dbReference>
<comment type="caution">
    <text evidence="2">The sequence shown here is derived from an EMBL/GenBank/DDBJ whole genome shotgun (WGS) entry which is preliminary data.</text>
</comment>
<feature type="transmembrane region" description="Helical" evidence="1">
    <location>
        <begin position="158"/>
        <end position="179"/>
    </location>
</feature>